<dbReference type="EMBL" id="JAIWYP010000006">
    <property type="protein sequence ID" value="KAH3803661.1"/>
    <property type="molecule type" value="Genomic_DNA"/>
</dbReference>
<feature type="region of interest" description="Disordered" evidence="1">
    <location>
        <begin position="1"/>
        <end position="34"/>
    </location>
</feature>
<name>A0A9D4J8E7_DREPO</name>
<evidence type="ECO:0000313" key="2">
    <source>
        <dbReference type="EMBL" id="KAH3803661.1"/>
    </source>
</evidence>
<accession>A0A9D4J8E7</accession>
<comment type="caution">
    <text evidence="2">The sequence shown here is derived from an EMBL/GenBank/DDBJ whole genome shotgun (WGS) entry which is preliminary data.</text>
</comment>
<gene>
    <name evidence="2" type="ORF">DPMN_131927</name>
</gene>
<evidence type="ECO:0000313" key="3">
    <source>
        <dbReference type="Proteomes" id="UP000828390"/>
    </source>
</evidence>
<feature type="compositionally biased region" description="Acidic residues" evidence="1">
    <location>
        <begin position="11"/>
        <end position="34"/>
    </location>
</feature>
<sequence>MSVIGLRHYDDDDDYSDDVDDDDSLEEDDDDDDNGEYVCFSTLNTGAQAKTTLSVQRLPEIPIFTMAVEIIHDKFTKADLPFICKGQLGIPPELPNGDVKYSEGGVIKVVPDTWCENMNETNIIEHPYLCHVGVMCNADGGIAGDSAIRPSSATMKQTTVQSWNNSEVRCVAKNASGVIIFSSAFKIIQLPNTVVNVISNNSAKIGEAKVIEYVLHGDALNGGAKITRRMDGMIHAIPGTIGKDLRQVVNCNLDASP</sequence>
<dbReference type="AlphaFoldDB" id="A0A9D4J8E7"/>
<organism evidence="2 3">
    <name type="scientific">Dreissena polymorpha</name>
    <name type="common">Zebra mussel</name>
    <name type="synonym">Mytilus polymorpha</name>
    <dbReference type="NCBI Taxonomy" id="45954"/>
    <lineage>
        <taxon>Eukaryota</taxon>
        <taxon>Metazoa</taxon>
        <taxon>Spiralia</taxon>
        <taxon>Lophotrochozoa</taxon>
        <taxon>Mollusca</taxon>
        <taxon>Bivalvia</taxon>
        <taxon>Autobranchia</taxon>
        <taxon>Heteroconchia</taxon>
        <taxon>Euheterodonta</taxon>
        <taxon>Imparidentia</taxon>
        <taxon>Neoheterodontei</taxon>
        <taxon>Myida</taxon>
        <taxon>Dreissenoidea</taxon>
        <taxon>Dreissenidae</taxon>
        <taxon>Dreissena</taxon>
    </lineage>
</organism>
<dbReference type="Proteomes" id="UP000828390">
    <property type="component" value="Unassembled WGS sequence"/>
</dbReference>
<evidence type="ECO:0000256" key="1">
    <source>
        <dbReference type="SAM" id="MobiDB-lite"/>
    </source>
</evidence>
<protein>
    <submittedName>
        <fullName evidence="2">Uncharacterized protein</fullName>
    </submittedName>
</protein>
<reference evidence="2" key="2">
    <citation type="submission" date="2020-11" db="EMBL/GenBank/DDBJ databases">
        <authorList>
            <person name="McCartney M.A."/>
            <person name="Auch B."/>
            <person name="Kono T."/>
            <person name="Mallez S."/>
            <person name="Becker A."/>
            <person name="Gohl D.M."/>
            <person name="Silverstein K.A.T."/>
            <person name="Koren S."/>
            <person name="Bechman K.B."/>
            <person name="Herman A."/>
            <person name="Abrahante J.E."/>
            <person name="Garbe J."/>
        </authorList>
    </citation>
    <scope>NUCLEOTIDE SEQUENCE</scope>
    <source>
        <strain evidence="2">Duluth1</strain>
        <tissue evidence="2">Whole animal</tissue>
    </source>
</reference>
<proteinExistence type="predicted"/>
<reference evidence="2" key="1">
    <citation type="journal article" date="2019" name="bioRxiv">
        <title>The Genome of the Zebra Mussel, Dreissena polymorpha: A Resource for Invasive Species Research.</title>
        <authorList>
            <person name="McCartney M.A."/>
            <person name="Auch B."/>
            <person name="Kono T."/>
            <person name="Mallez S."/>
            <person name="Zhang Y."/>
            <person name="Obille A."/>
            <person name="Becker A."/>
            <person name="Abrahante J.E."/>
            <person name="Garbe J."/>
            <person name="Badalamenti J.P."/>
            <person name="Herman A."/>
            <person name="Mangelson H."/>
            <person name="Liachko I."/>
            <person name="Sullivan S."/>
            <person name="Sone E.D."/>
            <person name="Koren S."/>
            <person name="Silverstein K.A.T."/>
            <person name="Beckman K.B."/>
            <person name="Gohl D.M."/>
        </authorList>
    </citation>
    <scope>NUCLEOTIDE SEQUENCE</scope>
    <source>
        <strain evidence="2">Duluth1</strain>
        <tissue evidence="2">Whole animal</tissue>
    </source>
</reference>
<keyword evidence="3" id="KW-1185">Reference proteome</keyword>